<protein>
    <submittedName>
        <fullName evidence="1">Uncharacterized protein</fullName>
    </submittedName>
</protein>
<reference evidence="1 2" key="1">
    <citation type="journal article" date="2019" name="Int. J. Syst. Evol. Microbiol.">
        <title>The Global Catalogue of Microorganisms (GCM) 10K type strain sequencing project: providing services to taxonomists for standard genome sequencing and annotation.</title>
        <authorList>
            <consortium name="The Broad Institute Genomics Platform"/>
            <consortium name="The Broad Institute Genome Sequencing Center for Infectious Disease"/>
            <person name="Wu L."/>
            <person name="Ma J."/>
        </authorList>
    </citation>
    <scope>NUCLEOTIDE SEQUENCE [LARGE SCALE GENOMIC DNA]</scope>
    <source>
        <strain evidence="1 2">JCM 13318</strain>
    </source>
</reference>
<gene>
    <name evidence="1" type="ORF">GCM10009690_26110</name>
</gene>
<evidence type="ECO:0000313" key="2">
    <source>
        <dbReference type="Proteomes" id="UP001500177"/>
    </source>
</evidence>
<proteinExistence type="predicted"/>
<keyword evidence="2" id="KW-1185">Reference proteome</keyword>
<evidence type="ECO:0000313" key="1">
    <source>
        <dbReference type="EMBL" id="GAA1521629.1"/>
    </source>
</evidence>
<organism evidence="1 2">
    <name type="scientific">Brevibacterium permense</name>
    <dbReference type="NCBI Taxonomy" id="234834"/>
    <lineage>
        <taxon>Bacteria</taxon>
        <taxon>Bacillati</taxon>
        <taxon>Actinomycetota</taxon>
        <taxon>Actinomycetes</taxon>
        <taxon>Micrococcales</taxon>
        <taxon>Brevibacteriaceae</taxon>
        <taxon>Brevibacterium</taxon>
    </lineage>
</organism>
<comment type="caution">
    <text evidence="1">The sequence shown here is derived from an EMBL/GenBank/DDBJ whole genome shotgun (WGS) entry which is preliminary data.</text>
</comment>
<dbReference type="EMBL" id="BAAALX010000013">
    <property type="protein sequence ID" value="GAA1521629.1"/>
    <property type="molecule type" value="Genomic_DNA"/>
</dbReference>
<sequence>MLVATIDGAIHGDVPVDITGSISIRKYVGQHPVPGAIGGVAAVTFSYRLPGPEVLTGQIAPGDAGTVAVDDSLDDSTVVFKRSGSFAGIRR</sequence>
<dbReference type="Proteomes" id="UP001500177">
    <property type="component" value="Unassembled WGS sequence"/>
</dbReference>
<accession>A0ABN2ANP7</accession>
<name>A0ABN2ANP7_9MICO</name>